<dbReference type="AlphaFoldDB" id="A0AA39MYH2"/>
<name>A0AA39MYH2_ARMTA</name>
<evidence type="ECO:0000256" key="1">
    <source>
        <dbReference type="SAM" id="SignalP"/>
    </source>
</evidence>
<dbReference type="EMBL" id="JAUEPS010000035">
    <property type="protein sequence ID" value="KAK0450530.1"/>
    <property type="molecule type" value="Genomic_DNA"/>
</dbReference>
<feature type="signal peptide" evidence="1">
    <location>
        <begin position="1"/>
        <end position="19"/>
    </location>
</feature>
<evidence type="ECO:0000313" key="3">
    <source>
        <dbReference type="Proteomes" id="UP001175211"/>
    </source>
</evidence>
<sequence length="129" mass="14945">MRAWGRLGLLNIRVRVAHSATFLYLFRDSCPKFRHFSQAITFGAPNYQAIHHPVLKLYLHAKALLLYKAVSDCSRRLWVLDYGWRVDWGDRSVHLRPRETTNFHYKLPQPALGSTATTGSRSISSHHRC</sequence>
<dbReference type="GeneID" id="85366825"/>
<keyword evidence="1" id="KW-0732">Signal</keyword>
<comment type="caution">
    <text evidence="2">The sequence shown here is derived from an EMBL/GenBank/DDBJ whole genome shotgun (WGS) entry which is preliminary data.</text>
</comment>
<gene>
    <name evidence="2" type="ORF">EV420DRAFT_738416</name>
</gene>
<organism evidence="2 3">
    <name type="scientific">Armillaria tabescens</name>
    <name type="common">Ringless honey mushroom</name>
    <name type="synonym">Agaricus tabescens</name>
    <dbReference type="NCBI Taxonomy" id="1929756"/>
    <lineage>
        <taxon>Eukaryota</taxon>
        <taxon>Fungi</taxon>
        <taxon>Dikarya</taxon>
        <taxon>Basidiomycota</taxon>
        <taxon>Agaricomycotina</taxon>
        <taxon>Agaricomycetes</taxon>
        <taxon>Agaricomycetidae</taxon>
        <taxon>Agaricales</taxon>
        <taxon>Marasmiineae</taxon>
        <taxon>Physalacriaceae</taxon>
        <taxon>Desarmillaria</taxon>
    </lineage>
</organism>
<evidence type="ECO:0008006" key="4">
    <source>
        <dbReference type="Google" id="ProtNLM"/>
    </source>
</evidence>
<reference evidence="2" key="1">
    <citation type="submission" date="2023-06" db="EMBL/GenBank/DDBJ databases">
        <authorList>
            <consortium name="Lawrence Berkeley National Laboratory"/>
            <person name="Ahrendt S."/>
            <person name="Sahu N."/>
            <person name="Indic B."/>
            <person name="Wong-Bajracharya J."/>
            <person name="Merenyi Z."/>
            <person name="Ke H.-M."/>
            <person name="Monk M."/>
            <person name="Kocsube S."/>
            <person name="Drula E."/>
            <person name="Lipzen A."/>
            <person name="Balint B."/>
            <person name="Henrissat B."/>
            <person name="Andreopoulos B."/>
            <person name="Martin F.M."/>
            <person name="Harder C.B."/>
            <person name="Rigling D."/>
            <person name="Ford K.L."/>
            <person name="Foster G.D."/>
            <person name="Pangilinan J."/>
            <person name="Papanicolaou A."/>
            <person name="Barry K."/>
            <person name="LaButti K."/>
            <person name="Viragh M."/>
            <person name="Koriabine M."/>
            <person name="Yan M."/>
            <person name="Riley R."/>
            <person name="Champramary S."/>
            <person name="Plett K.L."/>
            <person name="Tsai I.J."/>
            <person name="Slot J."/>
            <person name="Sipos G."/>
            <person name="Plett J."/>
            <person name="Nagy L.G."/>
            <person name="Grigoriev I.V."/>
        </authorList>
    </citation>
    <scope>NUCLEOTIDE SEQUENCE</scope>
    <source>
        <strain evidence="2">CCBAS 213</strain>
    </source>
</reference>
<keyword evidence="3" id="KW-1185">Reference proteome</keyword>
<dbReference type="Proteomes" id="UP001175211">
    <property type="component" value="Unassembled WGS sequence"/>
</dbReference>
<evidence type="ECO:0000313" key="2">
    <source>
        <dbReference type="EMBL" id="KAK0450530.1"/>
    </source>
</evidence>
<proteinExistence type="predicted"/>
<protein>
    <recommendedName>
        <fullName evidence="4">Fungal-type protein kinase domain-containing protein</fullName>
    </recommendedName>
</protein>
<accession>A0AA39MYH2</accession>
<dbReference type="RefSeq" id="XP_060327401.1">
    <property type="nucleotide sequence ID" value="XM_060483277.1"/>
</dbReference>
<feature type="chain" id="PRO_5041205720" description="Fungal-type protein kinase domain-containing protein" evidence="1">
    <location>
        <begin position="20"/>
        <end position="129"/>
    </location>
</feature>